<reference evidence="2" key="2">
    <citation type="submission" date="2024-04" db="EMBL/GenBank/DDBJ databases">
        <authorList>
            <person name="Chen Y."/>
            <person name="Shah S."/>
            <person name="Dougan E. K."/>
            <person name="Thang M."/>
            <person name="Chan C."/>
        </authorList>
    </citation>
    <scope>NUCLEOTIDE SEQUENCE [LARGE SCALE GENOMIC DNA]</scope>
</reference>
<dbReference type="EMBL" id="CAMXCT010004260">
    <property type="protein sequence ID" value="CAI4008376.1"/>
    <property type="molecule type" value="Genomic_DNA"/>
</dbReference>
<feature type="non-terminal residue" evidence="1">
    <location>
        <position position="1"/>
    </location>
</feature>
<proteinExistence type="predicted"/>
<evidence type="ECO:0000313" key="3">
    <source>
        <dbReference type="Proteomes" id="UP001152797"/>
    </source>
</evidence>
<reference evidence="1" key="1">
    <citation type="submission" date="2022-10" db="EMBL/GenBank/DDBJ databases">
        <authorList>
            <person name="Chen Y."/>
            <person name="Dougan E. K."/>
            <person name="Chan C."/>
            <person name="Rhodes N."/>
            <person name="Thang M."/>
        </authorList>
    </citation>
    <scope>NUCLEOTIDE SEQUENCE</scope>
</reference>
<organism evidence="1">
    <name type="scientific">Cladocopium goreaui</name>
    <dbReference type="NCBI Taxonomy" id="2562237"/>
    <lineage>
        <taxon>Eukaryota</taxon>
        <taxon>Sar</taxon>
        <taxon>Alveolata</taxon>
        <taxon>Dinophyceae</taxon>
        <taxon>Suessiales</taxon>
        <taxon>Symbiodiniaceae</taxon>
        <taxon>Cladocopium</taxon>
    </lineage>
</organism>
<comment type="caution">
    <text evidence="1">The sequence shown here is derived from an EMBL/GenBank/DDBJ whole genome shotgun (WGS) entry which is preliminary data.</text>
</comment>
<dbReference type="AlphaFoldDB" id="A0A9P1DDQ0"/>
<protein>
    <submittedName>
        <fullName evidence="1">Uncharacterized protein</fullName>
    </submittedName>
</protein>
<gene>
    <name evidence="1" type="ORF">C1SCF055_LOCUS33824</name>
</gene>
<dbReference type="Proteomes" id="UP001152797">
    <property type="component" value="Unassembled WGS sequence"/>
</dbReference>
<keyword evidence="3" id="KW-1185">Reference proteome</keyword>
<sequence length="64" mass="7772">MVSRHLWACFYFPRRWVAYCVSLWLGAFFQPQEKAAFWRIQQWPASIAFWRAVPFTMGNSQKNR</sequence>
<evidence type="ECO:0000313" key="1">
    <source>
        <dbReference type="EMBL" id="CAI4008376.1"/>
    </source>
</evidence>
<accession>A0A9P1DDQ0</accession>
<name>A0A9P1DDQ0_9DINO</name>
<dbReference type="EMBL" id="CAMXCT030004260">
    <property type="protein sequence ID" value="CAL4795688.1"/>
    <property type="molecule type" value="Genomic_DNA"/>
</dbReference>
<evidence type="ECO:0000313" key="2">
    <source>
        <dbReference type="EMBL" id="CAL1161751.1"/>
    </source>
</evidence>
<dbReference type="EMBL" id="CAMXCT020004260">
    <property type="protein sequence ID" value="CAL1161751.1"/>
    <property type="molecule type" value="Genomic_DNA"/>
</dbReference>